<feature type="compositionally biased region" description="Polar residues" evidence="1">
    <location>
        <begin position="118"/>
        <end position="128"/>
    </location>
</feature>
<evidence type="ECO:0000313" key="4">
    <source>
        <dbReference type="Proteomes" id="UP000027120"/>
    </source>
</evidence>
<feature type="region of interest" description="Disordered" evidence="1">
    <location>
        <begin position="1"/>
        <end position="25"/>
    </location>
</feature>
<feature type="region of interest" description="Disordered" evidence="1">
    <location>
        <begin position="102"/>
        <end position="128"/>
    </location>
</feature>
<feature type="compositionally biased region" description="Basic residues" evidence="1">
    <location>
        <begin position="72"/>
        <end position="81"/>
    </location>
</feature>
<dbReference type="Proteomes" id="UP000027120">
    <property type="component" value="Unassembled WGS sequence"/>
</dbReference>
<name>A0A067ENK9_CITSI</name>
<gene>
    <name evidence="3" type="ORF">CISIN_1g033052mg</name>
</gene>
<protein>
    <submittedName>
        <fullName evidence="3">Uncharacterized protein</fullName>
    </submittedName>
</protein>
<evidence type="ECO:0000313" key="3">
    <source>
        <dbReference type="EMBL" id="KDO56739.1"/>
    </source>
</evidence>
<keyword evidence="2" id="KW-0812">Transmembrane</keyword>
<dbReference type="AlphaFoldDB" id="A0A067ENK9"/>
<evidence type="ECO:0000256" key="1">
    <source>
        <dbReference type="SAM" id="MobiDB-lite"/>
    </source>
</evidence>
<keyword evidence="2" id="KW-0472">Membrane</keyword>
<keyword evidence="4" id="KW-1185">Reference proteome</keyword>
<reference evidence="3 4" key="1">
    <citation type="submission" date="2014-04" db="EMBL/GenBank/DDBJ databases">
        <authorList>
            <consortium name="International Citrus Genome Consortium"/>
            <person name="Gmitter F."/>
            <person name="Chen C."/>
            <person name="Farmerie W."/>
            <person name="Harkins T."/>
            <person name="Desany B."/>
            <person name="Mohiuddin M."/>
            <person name="Kodira C."/>
            <person name="Borodovsky M."/>
            <person name="Lomsadze A."/>
            <person name="Burns P."/>
            <person name="Jenkins J."/>
            <person name="Prochnik S."/>
            <person name="Shu S."/>
            <person name="Chapman J."/>
            <person name="Pitluck S."/>
            <person name="Schmutz J."/>
            <person name="Rokhsar D."/>
        </authorList>
    </citation>
    <scope>NUCLEOTIDE SEQUENCE</scope>
</reference>
<evidence type="ECO:0000256" key="2">
    <source>
        <dbReference type="SAM" id="Phobius"/>
    </source>
</evidence>
<proteinExistence type="predicted"/>
<dbReference type="EMBL" id="KK784970">
    <property type="protein sequence ID" value="KDO56739.1"/>
    <property type="molecule type" value="Genomic_DNA"/>
</dbReference>
<sequence length="128" mass="14435">MASIAPFSDSMSPNNNNSTQGDELRVSEDPKFALHGEVMMLIIIFLFLIFLSVLLVFLYNKKNQSQSQSQSRGHHLYRPKHGSLEQDLPRKLPVAQFKEAHNLGSHQSKLQHEHEETSSTTYASISVA</sequence>
<keyword evidence="2" id="KW-1133">Transmembrane helix</keyword>
<accession>A0A067ENK9</accession>
<feature type="transmembrane region" description="Helical" evidence="2">
    <location>
        <begin position="38"/>
        <end position="59"/>
    </location>
</feature>
<feature type="compositionally biased region" description="Polar residues" evidence="1">
    <location>
        <begin position="9"/>
        <end position="21"/>
    </location>
</feature>
<organism evidence="3 4">
    <name type="scientific">Citrus sinensis</name>
    <name type="common">Sweet orange</name>
    <name type="synonym">Citrus aurantium var. sinensis</name>
    <dbReference type="NCBI Taxonomy" id="2711"/>
    <lineage>
        <taxon>Eukaryota</taxon>
        <taxon>Viridiplantae</taxon>
        <taxon>Streptophyta</taxon>
        <taxon>Embryophyta</taxon>
        <taxon>Tracheophyta</taxon>
        <taxon>Spermatophyta</taxon>
        <taxon>Magnoliopsida</taxon>
        <taxon>eudicotyledons</taxon>
        <taxon>Gunneridae</taxon>
        <taxon>Pentapetalae</taxon>
        <taxon>rosids</taxon>
        <taxon>malvids</taxon>
        <taxon>Sapindales</taxon>
        <taxon>Rutaceae</taxon>
        <taxon>Aurantioideae</taxon>
        <taxon>Citrus</taxon>
    </lineage>
</organism>
<feature type="region of interest" description="Disordered" evidence="1">
    <location>
        <begin position="64"/>
        <end position="83"/>
    </location>
</feature>